<dbReference type="InterPro" id="IPR019322">
    <property type="entry name" value="TIMM29"/>
</dbReference>
<accession>A0AAV5WLK0</accession>
<feature type="non-terminal residue" evidence="1">
    <location>
        <position position="1"/>
    </location>
</feature>
<proteinExistence type="predicted"/>
<dbReference type="PANTHER" id="PTHR21435">
    <property type="entry name" value="MITOCHONDRIAL IMPORT INNER MEMBRANE TRANSLOCASE SUBUNIT TIM29"/>
    <property type="match status" value="1"/>
</dbReference>
<sequence length="187" mass="21312">LGMAAARVGAAVSGAARRGGAAFVDFWKRLGNDYMVTFKGAVDTGKEKPYKFVVAGVSTVTLAVAYATCPDERSMLDELRERRQQMALIPASEHSRKTDAELSLRTLLLNQRRLEHYNMLFFSLLVRRQHDTDVRLYRSQDPNLNSWWITDTLKNVMDIGAFGKWFHLERAFIDHDINEEEEFPAEG</sequence>
<name>A0AAV5WLK0_9BILA</name>
<dbReference type="AlphaFoldDB" id="A0AAV5WLK0"/>
<keyword evidence="2" id="KW-1185">Reference proteome</keyword>
<comment type="caution">
    <text evidence="1">The sequence shown here is derived from an EMBL/GenBank/DDBJ whole genome shotgun (WGS) entry which is preliminary data.</text>
</comment>
<dbReference type="Pfam" id="PF10171">
    <property type="entry name" value="Tim29"/>
    <property type="match status" value="1"/>
</dbReference>
<organism evidence="1 2">
    <name type="scientific">Pristionchus fissidentatus</name>
    <dbReference type="NCBI Taxonomy" id="1538716"/>
    <lineage>
        <taxon>Eukaryota</taxon>
        <taxon>Metazoa</taxon>
        <taxon>Ecdysozoa</taxon>
        <taxon>Nematoda</taxon>
        <taxon>Chromadorea</taxon>
        <taxon>Rhabditida</taxon>
        <taxon>Rhabditina</taxon>
        <taxon>Diplogasteromorpha</taxon>
        <taxon>Diplogasteroidea</taxon>
        <taxon>Neodiplogasteridae</taxon>
        <taxon>Pristionchus</taxon>
    </lineage>
</organism>
<protein>
    <submittedName>
        <fullName evidence="1">Uncharacterized protein</fullName>
    </submittedName>
</protein>
<dbReference type="EMBL" id="BTSY01000006">
    <property type="protein sequence ID" value="GMT31508.1"/>
    <property type="molecule type" value="Genomic_DNA"/>
</dbReference>
<dbReference type="GO" id="GO:0045039">
    <property type="term" value="P:protein insertion into mitochondrial inner membrane"/>
    <property type="evidence" value="ECO:0007669"/>
    <property type="project" value="TreeGrafter"/>
</dbReference>
<dbReference type="Proteomes" id="UP001432322">
    <property type="component" value="Unassembled WGS sequence"/>
</dbReference>
<gene>
    <name evidence="1" type="ORF">PFISCL1PPCAC_22805</name>
</gene>
<evidence type="ECO:0000313" key="2">
    <source>
        <dbReference type="Proteomes" id="UP001432322"/>
    </source>
</evidence>
<evidence type="ECO:0000313" key="1">
    <source>
        <dbReference type="EMBL" id="GMT31508.1"/>
    </source>
</evidence>
<dbReference type="GO" id="GO:0042721">
    <property type="term" value="C:TIM22 mitochondrial import inner membrane insertion complex"/>
    <property type="evidence" value="ECO:0007669"/>
    <property type="project" value="InterPro"/>
</dbReference>
<reference evidence="1" key="1">
    <citation type="submission" date="2023-10" db="EMBL/GenBank/DDBJ databases">
        <title>Genome assembly of Pristionchus species.</title>
        <authorList>
            <person name="Yoshida K."/>
            <person name="Sommer R.J."/>
        </authorList>
    </citation>
    <scope>NUCLEOTIDE SEQUENCE</scope>
    <source>
        <strain evidence="1">RS5133</strain>
    </source>
</reference>
<dbReference type="PANTHER" id="PTHR21435:SF1">
    <property type="entry name" value="MITOCHONDRIAL IMPORT INNER MEMBRANE TRANSLOCASE SUBUNIT TIM29"/>
    <property type="match status" value="1"/>
</dbReference>